<proteinExistence type="predicted"/>
<sequence length="135" mass="14689">MSYTIDVIGGGSIGESGFLGVLGAAGAERNPDEWTSGQWQDGDKTVWFFYDPDFPTPGHLEDHGAELTEALGEPPGFLVSLQVSRTPGSEEFAVRFIAAMAAKYGIVVRGQRELLRPAEVAERWAHHRDRLGVFG</sequence>
<evidence type="ECO:0000313" key="2">
    <source>
        <dbReference type="Proteomes" id="UP000240542"/>
    </source>
</evidence>
<organism evidence="1 2">
    <name type="scientific">Murinocardiopsis flavida</name>
    <dbReference type="NCBI Taxonomy" id="645275"/>
    <lineage>
        <taxon>Bacteria</taxon>
        <taxon>Bacillati</taxon>
        <taxon>Actinomycetota</taxon>
        <taxon>Actinomycetes</taxon>
        <taxon>Streptosporangiales</taxon>
        <taxon>Nocardiopsidaceae</taxon>
        <taxon>Murinocardiopsis</taxon>
    </lineage>
</organism>
<keyword evidence="2" id="KW-1185">Reference proteome</keyword>
<reference evidence="1 2" key="1">
    <citation type="submission" date="2018-03" db="EMBL/GenBank/DDBJ databases">
        <title>Genomic Encyclopedia of Archaeal and Bacterial Type Strains, Phase II (KMG-II): from individual species to whole genera.</title>
        <authorList>
            <person name="Goeker M."/>
        </authorList>
    </citation>
    <scope>NUCLEOTIDE SEQUENCE [LARGE SCALE GENOMIC DNA]</scope>
    <source>
        <strain evidence="1 2">DSM 45312</strain>
    </source>
</reference>
<dbReference type="OrthoDB" id="514571at2"/>
<accession>A0A2P8DHS8</accession>
<dbReference type="EMBL" id="PYGA01000010">
    <property type="protein sequence ID" value="PSK96771.1"/>
    <property type="molecule type" value="Genomic_DNA"/>
</dbReference>
<dbReference type="RefSeq" id="WP_106583667.1">
    <property type="nucleotide sequence ID" value="NZ_PYGA01000010.1"/>
</dbReference>
<gene>
    <name evidence="1" type="ORF">CLV63_11068</name>
</gene>
<protein>
    <submittedName>
        <fullName evidence="1">Uncharacterized protein</fullName>
    </submittedName>
</protein>
<dbReference type="AlphaFoldDB" id="A0A2P8DHS8"/>
<comment type="caution">
    <text evidence="1">The sequence shown here is derived from an EMBL/GenBank/DDBJ whole genome shotgun (WGS) entry which is preliminary data.</text>
</comment>
<dbReference type="Proteomes" id="UP000240542">
    <property type="component" value="Unassembled WGS sequence"/>
</dbReference>
<name>A0A2P8DHS8_9ACTN</name>
<evidence type="ECO:0000313" key="1">
    <source>
        <dbReference type="EMBL" id="PSK96771.1"/>
    </source>
</evidence>